<protein>
    <submittedName>
        <fullName evidence="1">Uncharacterized protein</fullName>
    </submittedName>
</protein>
<accession>A0A9P8IL56</accession>
<keyword evidence="2" id="KW-1185">Reference proteome</keyword>
<dbReference type="RefSeq" id="XP_044676465.1">
    <property type="nucleotide sequence ID" value="XM_044827911.1"/>
</dbReference>
<evidence type="ECO:0000313" key="1">
    <source>
        <dbReference type="EMBL" id="KAG9497465.1"/>
    </source>
</evidence>
<organism evidence="1 2">
    <name type="scientific">Fusarium musae</name>
    <dbReference type="NCBI Taxonomy" id="1042133"/>
    <lineage>
        <taxon>Eukaryota</taxon>
        <taxon>Fungi</taxon>
        <taxon>Dikarya</taxon>
        <taxon>Ascomycota</taxon>
        <taxon>Pezizomycotina</taxon>
        <taxon>Sordariomycetes</taxon>
        <taxon>Hypocreomycetidae</taxon>
        <taxon>Hypocreales</taxon>
        <taxon>Nectriaceae</taxon>
        <taxon>Fusarium</taxon>
    </lineage>
</organism>
<dbReference type="EMBL" id="JAHBCI010000008">
    <property type="protein sequence ID" value="KAG9497465.1"/>
    <property type="molecule type" value="Genomic_DNA"/>
</dbReference>
<dbReference type="Proteomes" id="UP000827133">
    <property type="component" value="Unassembled WGS sequence"/>
</dbReference>
<name>A0A9P8IL56_9HYPO</name>
<proteinExistence type="predicted"/>
<evidence type="ECO:0000313" key="2">
    <source>
        <dbReference type="Proteomes" id="UP000827133"/>
    </source>
</evidence>
<reference evidence="1" key="1">
    <citation type="journal article" date="2021" name="Mol. Plant Microbe Interact.">
        <title>Telomere to telomere genome assembly of Fusarium musae F31, causal agent of crown rot disease of banana.</title>
        <authorList>
            <person name="Degradi L."/>
            <person name="Tava V."/>
            <person name="Kunova A."/>
            <person name="Cortesi P."/>
            <person name="Saracchi M."/>
            <person name="Pasquali M."/>
        </authorList>
    </citation>
    <scope>NUCLEOTIDE SEQUENCE</scope>
    <source>
        <strain evidence="1">F31</strain>
    </source>
</reference>
<dbReference type="KEGG" id="fmu:J7337_010326"/>
<gene>
    <name evidence="1" type="ORF">J7337_010326</name>
</gene>
<dbReference type="AlphaFoldDB" id="A0A9P8IL56"/>
<comment type="caution">
    <text evidence="1">The sequence shown here is derived from an EMBL/GenBank/DDBJ whole genome shotgun (WGS) entry which is preliminary data.</text>
</comment>
<sequence length="168" mass="18891">MKLKYTIVSNRHLSDYSGCPKVKTYLKYADLLVDITNEAAAIPGSGDDKVAFTYSFEVARFVEHSVTIGEKVTANEIIIITEEARGERFSVVRVDVNKLERLQVTELPSHVGAYKFFPKPILHTLFAAIGLRTIEGQFDLPYEGSLNQIFSHIELTSVKELIDQARKV</sequence>
<dbReference type="GeneID" id="68318182"/>